<keyword evidence="3 5" id="KW-0346">Stress response</keyword>
<dbReference type="PANTHER" id="PTHR34824">
    <property type="entry name" value="HEAT-INDUCIBLE TRANSCRIPTION REPRESSOR HRCA"/>
    <property type="match status" value="1"/>
</dbReference>
<accession>A0A3N0VDY5</accession>
<evidence type="ECO:0000313" key="9">
    <source>
        <dbReference type="Proteomes" id="UP000282106"/>
    </source>
</evidence>
<reference evidence="8 9" key="1">
    <citation type="submission" date="2018-10" db="EMBL/GenBank/DDBJ databases">
        <authorList>
            <person name="Chen W.-M."/>
        </authorList>
    </citation>
    <scope>NUCLEOTIDE SEQUENCE [LARGE SCALE GENOMIC DNA]</scope>
    <source>
        <strain evidence="8 9">THS-13</strain>
    </source>
</reference>
<evidence type="ECO:0000256" key="5">
    <source>
        <dbReference type="HAMAP-Rule" id="MF_00081"/>
    </source>
</evidence>
<dbReference type="AlphaFoldDB" id="A0A3N0VDY5"/>
<dbReference type="PANTHER" id="PTHR34824:SF1">
    <property type="entry name" value="HEAT-INDUCIBLE TRANSCRIPTION REPRESSOR HRCA"/>
    <property type="match status" value="1"/>
</dbReference>
<dbReference type="InterPro" id="IPR023120">
    <property type="entry name" value="WHTH_transcript_rep_HrcA_IDD"/>
</dbReference>
<dbReference type="SUPFAM" id="SSF46785">
    <property type="entry name" value="Winged helix' DNA-binding domain"/>
    <property type="match status" value="1"/>
</dbReference>
<dbReference type="InterPro" id="IPR036388">
    <property type="entry name" value="WH-like_DNA-bd_sf"/>
</dbReference>
<dbReference type="Gene3D" id="3.30.390.60">
    <property type="entry name" value="Heat-inducible transcription repressor hrca homolog, domain 3"/>
    <property type="match status" value="1"/>
</dbReference>
<protein>
    <recommendedName>
        <fullName evidence="5">Heat-inducible transcription repressor HrcA</fullName>
    </recommendedName>
</protein>
<comment type="function">
    <text evidence="5">Negative regulator of class I heat shock genes (grpE-dnaK-dnaJ and groELS operons). Prevents heat-shock induction of these operons.</text>
</comment>
<evidence type="ECO:0000256" key="4">
    <source>
        <dbReference type="ARBA" id="ARBA00023163"/>
    </source>
</evidence>
<dbReference type="Gene3D" id="3.30.450.40">
    <property type="match status" value="1"/>
</dbReference>
<dbReference type="Proteomes" id="UP000282106">
    <property type="component" value="Unassembled WGS sequence"/>
</dbReference>
<dbReference type="EMBL" id="RJVO01000003">
    <property type="protein sequence ID" value="ROH90969.1"/>
    <property type="molecule type" value="Genomic_DNA"/>
</dbReference>
<feature type="domain" description="Winged helix-turn-helix transcription repressor HrcA DNA-binding" evidence="7">
    <location>
        <begin position="9"/>
        <end position="76"/>
    </location>
</feature>
<organism evidence="8 9">
    <name type="scientific">Stagnimonas aquatica</name>
    <dbReference type="NCBI Taxonomy" id="2689987"/>
    <lineage>
        <taxon>Bacteria</taxon>
        <taxon>Pseudomonadati</taxon>
        <taxon>Pseudomonadota</taxon>
        <taxon>Gammaproteobacteria</taxon>
        <taxon>Nevskiales</taxon>
        <taxon>Nevskiaceae</taxon>
        <taxon>Stagnimonas</taxon>
    </lineage>
</organism>
<evidence type="ECO:0000259" key="7">
    <source>
        <dbReference type="Pfam" id="PF03444"/>
    </source>
</evidence>
<dbReference type="InParanoid" id="A0A3N0VDY5"/>
<dbReference type="HAMAP" id="MF_00081">
    <property type="entry name" value="HrcA"/>
    <property type="match status" value="1"/>
</dbReference>
<dbReference type="InterPro" id="IPR002571">
    <property type="entry name" value="HrcA"/>
</dbReference>
<evidence type="ECO:0000256" key="2">
    <source>
        <dbReference type="ARBA" id="ARBA00023015"/>
    </source>
</evidence>
<evidence type="ECO:0000313" key="8">
    <source>
        <dbReference type="EMBL" id="ROH90969.1"/>
    </source>
</evidence>
<dbReference type="RefSeq" id="WP_123211424.1">
    <property type="nucleotide sequence ID" value="NZ_RJVO01000003.1"/>
</dbReference>
<evidence type="ECO:0000256" key="3">
    <source>
        <dbReference type="ARBA" id="ARBA00023016"/>
    </source>
</evidence>
<dbReference type="InterPro" id="IPR029016">
    <property type="entry name" value="GAF-like_dom_sf"/>
</dbReference>
<dbReference type="GO" id="GO:0045892">
    <property type="term" value="P:negative regulation of DNA-templated transcription"/>
    <property type="evidence" value="ECO:0007669"/>
    <property type="project" value="UniProtKB-UniRule"/>
</dbReference>
<dbReference type="InterPro" id="IPR005104">
    <property type="entry name" value="WHTH_HrcA_DNA-bd"/>
</dbReference>
<keyword evidence="4 5" id="KW-0804">Transcription</keyword>
<proteinExistence type="inferred from homology"/>
<evidence type="ECO:0000256" key="1">
    <source>
        <dbReference type="ARBA" id="ARBA00022491"/>
    </source>
</evidence>
<gene>
    <name evidence="5 8" type="primary">hrcA</name>
    <name evidence="8" type="ORF">ED208_08320</name>
</gene>
<dbReference type="Gene3D" id="1.10.10.10">
    <property type="entry name" value="Winged helix-like DNA-binding domain superfamily/Winged helix DNA-binding domain"/>
    <property type="match status" value="1"/>
</dbReference>
<sequence>MTSRLDPRAADLLKLLVERYIQDGEPVGSRTLSRAAALGISPATIRNVMADLDQLGLVASPHTSAGRIPTTRGYRYFIDQLLSPEHLEEQERVQIAEELAPGYRAADDLVQAASQLLSQLSRMACVVTVPKRNLAVLRRIQFLPLSDNRVLVILVVNQHEVQNRVIHTSRPYGADELERFANAVNEHFAGRDLVSLRRAMVDEVADAQGRVNLILREAAAMAEAALRGDDHPQGGYLVSGGANLLGFQEMNDMARLRGLFDALDRKRDLLGLFDQCLAADGVQIFIGEESGYRVLDECSVVSAPYTVNGKVAGVLGVIGPTRMAYNRIIPLVAETAKVLSQGLKADA</sequence>
<feature type="domain" description="Heat-inducible transcription repressor HrcA C-terminal" evidence="6">
    <location>
        <begin position="107"/>
        <end position="329"/>
    </location>
</feature>
<dbReference type="SUPFAM" id="SSF55781">
    <property type="entry name" value="GAF domain-like"/>
    <property type="match status" value="1"/>
</dbReference>
<keyword evidence="9" id="KW-1185">Reference proteome</keyword>
<dbReference type="InterPro" id="IPR036390">
    <property type="entry name" value="WH_DNA-bd_sf"/>
</dbReference>
<keyword evidence="1 5" id="KW-0678">Repressor</keyword>
<dbReference type="PIRSF" id="PIRSF005485">
    <property type="entry name" value="HrcA"/>
    <property type="match status" value="1"/>
</dbReference>
<dbReference type="Pfam" id="PF01628">
    <property type="entry name" value="HrcA"/>
    <property type="match status" value="1"/>
</dbReference>
<dbReference type="InterPro" id="IPR021153">
    <property type="entry name" value="HrcA_C"/>
</dbReference>
<dbReference type="Pfam" id="PF03444">
    <property type="entry name" value="WHD_HrcA"/>
    <property type="match status" value="1"/>
</dbReference>
<name>A0A3N0VDY5_9GAMM</name>
<comment type="caution">
    <text evidence="8">The sequence shown here is derived from an EMBL/GenBank/DDBJ whole genome shotgun (WGS) entry which is preliminary data.</text>
</comment>
<dbReference type="GO" id="GO:0003677">
    <property type="term" value="F:DNA binding"/>
    <property type="evidence" value="ECO:0007669"/>
    <property type="project" value="InterPro"/>
</dbReference>
<evidence type="ECO:0000259" key="6">
    <source>
        <dbReference type="Pfam" id="PF01628"/>
    </source>
</evidence>
<keyword evidence="2 5" id="KW-0805">Transcription regulation</keyword>
<comment type="similarity">
    <text evidence="5">Belongs to the HrcA family.</text>
</comment>
<dbReference type="NCBIfam" id="TIGR00331">
    <property type="entry name" value="hrcA"/>
    <property type="match status" value="1"/>
</dbReference>